<organism evidence="1 2">
    <name type="scientific">Escovopsis weberi</name>
    <dbReference type="NCBI Taxonomy" id="150374"/>
    <lineage>
        <taxon>Eukaryota</taxon>
        <taxon>Fungi</taxon>
        <taxon>Dikarya</taxon>
        <taxon>Ascomycota</taxon>
        <taxon>Pezizomycotina</taxon>
        <taxon>Sordariomycetes</taxon>
        <taxon>Hypocreomycetidae</taxon>
        <taxon>Hypocreales</taxon>
        <taxon>Hypocreaceae</taxon>
        <taxon>Escovopsis</taxon>
    </lineage>
</organism>
<dbReference type="OrthoDB" id="5344325at2759"/>
<gene>
    <name evidence="1" type="ORF">ESCO_002681</name>
</gene>
<name>A0A0M9VSK8_ESCWE</name>
<accession>A0A0M9VSK8</accession>
<dbReference type="Proteomes" id="UP000053831">
    <property type="component" value="Unassembled WGS sequence"/>
</dbReference>
<keyword evidence="2" id="KW-1185">Reference proteome</keyword>
<dbReference type="EMBL" id="LGSR01000022">
    <property type="protein sequence ID" value="KOS17682.1"/>
    <property type="molecule type" value="Genomic_DNA"/>
</dbReference>
<evidence type="ECO:0000313" key="2">
    <source>
        <dbReference type="Proteomes" id="UP000053831"/>
    </source>
</evidence>
<evidence type="ECO:0000313" key="1">
    <source>
        <dbReference type="EMBL" id="KOS17682.1"/>
    </source>
</evidence>
<protein>
    <submittedName>
        <fullName evidence="1">Uncharacterized protein</fullName>
    </submittedName>
</protein>
<dbReference type="AlphaFoldDB" id="A0A0M9VSK8"/>
<comment type="caution">
    <text evidence="1">The sequence shown here is derived from an EMBL/GenBank/DDBJ whole genome shotgun (WGS) entry which is preliminary data.</text>
</comment>
<reference evidence="1 2" key="1">
    <citation type="submission" date="2015-07" db="EMBL/GenBank/DDBJ databases">
        <title>The genome of the fungus Escovopsis weberi, a specialized disease agent of ant agriculture.</title>
        <authorList>
            <person name="de Man T.J."/>
            <person name="Stajich J.E."/>
            <person name="Kubicek C.P."/>
            <person name="Chenthamara K."/>
            <person name="Atanasova L."/>
            <person name="Druzhinina I.S."/>
            <person name="Birnbaum S."/>
            <person name="Barribeau S.M."/>
            <person name="Teiling C."/>
            <person name="Suen G."/>
            <person name="Currie C."/>
            <person name="Gerardo N.M."/>
        </authorList>
    </citation>
    <scope>NUCLEOTIDE SEQUENCE [LARGE SCALE GENOMIC DNA]</scope>
</reference>
<sequence length="129" mass="14377">MSFSTALDPIRPFLTKPFSSESPEIEHAIRADGINYALKLMNILFDFFKFSYPPWGKGPGRITLGNVLESSGRQSPSLPLPNLQHPALPYEQFQEISFANITEADLGNLANIWSYGNLNLDYVAPYPGN</sequence>
<proteinExistence type="predicted"/>